<dbReference type="EMBL" id="PJNB01000001">
    <property type="protein sequence ID" value="PKW17061.1"/>
    <property type="molecule type" value="Genomic_DNA"/>
</dbReference>
<evidence type="ECO:0000313" key="1">
    <source>
        <dbReference type="EMBL" id="PKW17061.1"/>
    </source>
</evidence>
<evidence type="ECO:0000313" key="2">
    <source>
        <dbReference type="Proteomes" id="UP000233786"/>
    </source>
</evidence>
<sequence>MMIHFALVRRVSAGTPSVPGMTASITGTVHNPATNDDIPSTSCRYCTTKNWIAPAMNTGSPAPRETCY</sequence>
<keyword evidence="2" id="KW-1185">Reference proteome</keyword>
<dbReference type="Proteomes" id="UP000233786">
    <property type="component" value="Unassembled WGS sequence"/>
</dbReference>
<name>A0A2N3Y2I8_SACSN</name>
<reference evidence="1" key="1">
    <citation type="submission" date="2017-12" db="EMBL/GenBank/DDBJ databases">
        <title>Sequencing the genomes of 1000 Actinobacteria strains.</title>
        <authorList>
            <person name="Klenk H.-P."/>
        </authorList>
    </citation>
    <scope>NUCLEOTIDE SEQUENCE [LARGE SCALE GENOMIC DNA]</scope>
    <source>
        <strain evidence="1">DSM 44228</strain>
    </source>
</reference>
<gene>
    <name evidence="1" type="ORF">A8926_4988</name>
</gene>
<organism evidence="1 2">
    <name type="scientific">Saccharopolyspora spinosa</name>
    <dbReference type="NCBI Taxonomy" id="60894"/>
    <lineage>
        <taxon>Bacteria</taxon>
        <taxon>Bacillati</taxon>
        <taxon>Actinomycetota</taxon>
        <taxon>Actinomycetes</taxon>
        <taxon>Pseudonocardiales</taxon>
        <taxon>Pseudonocardiaceae</taxon>
        <taxon>Saccharopolyspora</taxon>
    </lineage>
</organism>
<protein>
    <submittedName>
        <fullName evidence="1">Uncharacterized protein</fullName>
    </submittedName>
</protein>
<comment type="caution">
    <text evidence="1">The sequence shown here is derived from an EMBL/GenBank/DDBJ whole genome shotgun (WGS) entry which is preliminary data.</text>
</comment>
<dbReference type="STRING" id="994479.GCA_000194155_01438"/>
<dbReference type="AlphaFoldDB" id="A0A2N3Y2I8"/>
<accession>A0A2N3Y2I8</accession>
<proteinExistence type="predicted"/>